<accession>A0ABN9CD99</accession>
<keyword evidence="3" id="KW-1185">Reference proteome</keyword>
<gene>
    <name evidence="2" type="ORF">SPARVUS_LOCUS4670653</name>
</gene>
<dbReference type="Pfam" id="PF09103">
    <property type="entry name" value="BRCA-2_OB1"/>
    <property type="match status" value="1"/>
</dbReference>
<proteinExistence type="predicted"/>
<feature type="domain" description="BRCA2 OB1" evidence="1">
    <location>
        <begin position="1"/>
        <end position="106"/>
    </location>
</feature>
<reference evidence="2" key="1">
    <citation type="submission" date="2023-05" db="EMBL/GenBank/DDBJ databases">
        <authorList>
            <person name="Stuckert A."/>
        </authorList>
    </citation>
    <scope>NUCLEOTIDE SEQUENCE</scope>
</reference>
<comment type="caution">
    <text evidence="2">The sequence shown here is derived from an EMBL/GenBank/DDBJ whole genome shotgun (WGS) entry which is preliminary data.</text>
</comment>
<dbReference type="Gene3D" id="2.40.50.140">
    <property type="entry name" value="Nucleic acid-binding proteins"/>
    <property type="match status" value="1"/>
</dbReference>
<dbReference type="InterPro" id="IPR012340">
    <property type="entry name" value="NA-bd_OB-fold"/>
</dbReference>
<protein>
    <recommendedName>
        <fullName evidence="1">BRCA2 OB1 domain-containing protein</fullName>
    </recommendedName>
</protein>
<organism evidence="2 3">
    <name type="scientific">Staurois parvus</name>
    <dbReference type="NCBI Taxonomy" id="386267"/>
    <lineage>
        <taxon>Eukaryota</taxon>
        <taxon>Metazoa</taxon>
        <taxon>Chordata</taxon>
        <taxon>Craniata</taxon>
        <taxon>Vertebrata</taxon>
        <taxon>Euteleostomi</taxon>
        <taxon>Amphibia</taxon>
        <taxon>Batrachia</taxon>
        <taxon>Anura</taxon>
        <taxon>Neobatrachia</taxon>
        <taxon>Ranoidea</taxon>
        <taxon>Ranidae</taxon>
        <taxon>Staurois</taxon>
    </lineage>
</organism>
<feature type="non-terminal residue" evidence="2">
    <location>
        <position position="106"/>
    </location>
</feature>
<dbReference type="CDD" id="cd04493">
    <property type="entry name" value="BRCA2DBD_OB1"/>
    <property type="match status" value="1"/>
</dbReference>
<dbReference type="PANTHER" id="PTHR11289:SF0">
    <property type="entry name" value="BREAST CANCER TYPE 2 SUSCEPTIBILITY PROTEIN"/>
    <property type="match status" value="1"/>
</dbReference>
<dbReference type="InterPro" id="IPR015525">
    <property type="entry name" value="BRCA2"/>
</dbReference>
<dbReference type="Proteomes" id="UP001162483">
    <property type="component" value="Unassembled WGS sequence"/>
</dbReference>
<name>A0ABN9CD99_9NEOB</name>
<evidence type="ECO:0000313" key="2">
    <source>
        <dbReference type="EMBL" id="CAI9557236.1"/>
    </source>
</evidence>
<dbReference type="SUPFAM" id="SSF50249">
    <property type="entry name" value="Nucleic acid-binding proteins"/>
    <property type="match status" value="1"/>
</dbReference>
<dbReference type="PANTHER" id="PTHR11289">
    <property type="entry name" value="BREAST CANCER TYPE 2 SUSCEPTIBILITY PROTEIN BRCA2"/>
    <property type="match status" value="1"/>
</dbReference>
<sequence>MERDDAAAKTLVLCVSKVISWGGNDKSEFNDPKQASAVIEVTDGWYGIKALLDTSLTALLHRRRLFIGQKIIVHGAELVGSEDACSPLEAPQSLMLKLAANSTRPA</sequence>
<evidence type="ECO:0000259" key="1">
    <source>
        <dbReference type="Pfam" id="PF09103"/>
    </source>
</evidence>
<evidence type="ECO:0000313" key="3">
    <source>
        <dbReference type="Proteomes" id="UP001162483"/>
    </source>
</evidence>
<dbReference type="InterPro" id="IPR015187">
    <property type="entry name" value="BRCA2_OB_1"/>
</dbReference>
<dbReference type="EMBL" id="CATNWA010008984">
    <property type="protein sequence ID" value="CAI9557236.1"/>
    <property type="molecule type" value="Genomic_DNA"/>
</dbReference>